<sequence length="175" mass="18586">MYVPAAIGLQLLFWLVPQFAVSAAAVALEGFFLGPLFPAVVVTTTKLLPVRLHVSAIGFAAALGGGASALFPFAVGMLAQAKGVQVLQPIIVALLAAILAVWLMLPRIKKRSEADDVEGGRAASGVVTWRKNVGTYVERGRRTCDKLLKVSALRTCGRAAKESPYSHFNSKLDII</sequence>
<feature type="transmembrane region" description="Helical" evidence="7">
    <location>
        <begin position="86"/>
        <end position="105"/>
    </location>
</feature>
<evidence type="ECO:0008006" key="10">
    <source>
        <dbReference type="Google" id="ProtNLM"/>
    </source>
</evidence>
<name>A0ABR3T3T3_9PEZI</name>
<dbReference type="InterPro" id="IPR036259">
    <property type="entry name" value="MFS_trans_sf"/>
</dbReference>
<evidence type="ECO:0000313" key="8">
    <source>
        <dbReference type="EMBL" id="KAL1634152.1"/>
    </source>
</evidence>
<evidence type="ECO:0000256" key="5">
    <source>
        <dbReference type="ARBA" id="ARBA00022989"/>
    </source>
</evidence>
<dbReference type="PANTHER" id="PTHR23514:SF3">
    <property type="entry name" value="BYPASS OF STOP CODON PROTEIN 6"/>
    <property type="match status" value="1"/>
</dbReference>
<evidence type="ECO:0000313" key="9">
    <source>
        <dbReference type="Proteomes" id="UP001521116"/>
    </source>
</evidence>
<dbReference type="InterPro" id="IPR051788">
    <property type="entry name" value="MFS_Transporter"/>
</dbReference>
<evidence type="ECO:0000256" key="3">
    <source>
        <dbReference type="ARBA" id="ARBA00022448"/>
    </source>
</evidence>
<comment type="similarity">
    <text evidence="2">Belongs to the major facilitator superfamily.</text>
</comment>
<gene>
    <name evidence="8" type="ORF">SLS56_002455</name>
</gene>
<proteinExistence type="inferred from homology"/>
<dbReference type="InterPro" id="IPR011701">
    <property type="entry name" value="MFS"/>
</dbReference>
<evidence type="ECO:0000256" key="7">
    <source>
        <dbReference type="SAM" id="Phobius"/>
    </source>
</evidence>
<dbReference type="EMBL" id="JAJVDC020000017">
    <property type="protein sequence ID" value="KAL1634152.1"/>
    <property type="molecule type" value="Genomic_DNA"/>
</dbReference>
<comment type="caution">
    <text evidence="8">The sequence shown here is derived from an EMBL/GenBank/DDBJ whole genome shotgun (WGS) entry which is preliminary data.</text>
</comment>
<keyword evidence="3" id="KW-0813">Transport</keyword>
<keyword evidence="9" id="KW-1185">Reference proteome</keyword>
<dbReference type="Pfam" id="PF07690">
    <property type="entry name" value="MFS_1"/>
    <property type="match status" value="1"/>
</dbReference>
<dbReference type="PANTHER" id="PTHR23514">
    <property type="entry name" value="BYPASS OF STOP CODON PROTEIN 6"/>
    <property type="match status" value="1"/>
</dbReference>
<dbReference type="SUPFAM" id="SSF103473">
    <property type="entry name" value="MFS general substrate transporter"/>
    <property type="match status" value="1"/>
</dbReference>
<keyword evidence="5 7" id="KW-1133">Transmembrane helix</keyword>
<evidence type="ECO:0000256" key="4">
    <source>
        <dbReference type="ARBA" id="ARBA00022692"/>
    </source>
</evidence>
<evidence type="ECO:0000256" key="2">
    <source>
        <dbReference type="ARBA" id="ARBA00008335"/>
    </source>
</evidence>
<reference evidence="8 9" key="1">
    <citation type="submission" date="2024-02" db="EMBL/GenBank/DDBJ databases">
        <title>De novo assembly and annotation of 12 fungi associated with fruit tree decline syndrome in Ontario, Canada.</title>
        <authorList>
            <person name="Sulman M."/>
            <person name="Ellouze W."/>
            <person name="Ilyukhin E."/>
        </authorList>
    </citation>
    <scope>NUCLEOTIDE SEQUENCE [LARGE SCALE GENOMIC DNA]</scope>
    <source>
        <strain evidence="8 9">M1-105</strain>
    </source>
</reference>
<feature type="transmembrane region" description="Helical" evidence="7">
    <location>
        <begin position="56"/>
        <end position="80"/>
    </location>
</feature>
<evidence type="ECO:0000256" key="6">
    <source>
        <dbReference type="ARBA" id="ARBA00023136"/>
    </source>
</evidence>
<keyword evidence="4 7" id="KW-0812">Transmembrane</keyword>
<dbReference type="Proteomes" id="UP001521116">
    <property type="component" value="Unassembled WGS sequence"/>
</dbReference>
<organism evidence="8 9">
    <name type="scientific">Neofusicoccum ribis</name>
    <dbReference type="NCBI Taxonomy" id="45134"/>
    <lineage>
        <taxon>Eukaryota</taxon>
        <taxon>Fungi</taxon>
        <taxon>Dikarya</taxon>
        <taxon>Ascomycota</taxon>
        <taxon>Pezizomycotina</taxon>
        <taxon>Dothideomycetes</taxon>
        <taxon>Dothideomycetes incertae sedis</taxon>
        <taxon>Botryosphaeriales</taxon>
        <taxon>Botryosphaeriaceae</taxon>
        <taxon>Neofusicoccum</taxon>
    </lineage>
</organism>
<dbReference type="Gene3D" id="1.20.1250.20">
    <property type="entry name" value="MFS general substrate transporter like domains"/>
    <property type="match status" value="1"/>
</dbReference>
<accession>A0ABR3T3T3</accession>
<keyword evidence="6 7" id="KW-0472">Membrane</keyword>
<protein>
    <recommendedName>
        <fullName evidence="10">Major facilitator superfamily (MFS) profile domain-containing protein</fullName>
    </recommendedName>
</protein>
<evidence type="ECO:0000256" key="1">
    <source>
        <dbReference type="ARBA" id="ARBA00004127"/>
    </source>
</evidence>
<comment type="subcellular location">
    <subcellularLocation>
        <location evidence="1">Endomembrane system</location>
        <topology evidence="1">Multi-pass membrane protein</topology>
    </subcellularLocation>
</comment>